<dbReference type="Proteomes" id="UP000265520">
    <property type="component" value="Unassembled WGS sequence"/>
</dbReference>
<evidence type="ECO:0000256" key="1">
    <source>
        <dbReference type="SAM" id="MobiDB-lite"/>
    </source>
</evidence>
<organism evidence="2 3">
    <name type="scientific">Trifolium medium</name>
    <dbReference type="NCBI Taxonomy" id="97028"/>
    <lineage>
        <taxon>Eukaryota</taxon>
        <taxon>Viridiplantae</taxon>
        <taxon>Streptophyta</taxon>
        <taxon>Embryophyta</taxon>
        <taxon>Tracheophyta</taxon>
        <taxon>Spermatophyta</taxon>
        <taxon>Magnoliopsida</taxon>
        <taxon>eudicotyledons</taxon>
        <taxon>Gunneridae</taxon>
        <taxon>Pentapetalae</taxon>
        <taxon>rosids</taxon>
        <taxon>fabids</taxon>
        <taxon>Fabales</taxon>
        <taxon>Fabaceae</taxon>
        <taxon>Papilionoideae</taxon>
        <taxon>50 kb inversion clade</taxon>
        <taxon>NPAAA clade</taxon>
        <taxon>Hologalegina</taxon>
        <taxon>IRL clade</taxon>
        <taxon>Trifolieae</taxon>
        <taxon>Trifolium</taxon>
    </lineage>
</organism>
<feature type="non-terminal residue" evidence="2">
    <location>
        <position position="1"/>
    </location>
</feature>
<sequence length="56" mass="6366">DELHPFRRHLRRTVQIPAAAQPRRPPVAPPPGNPITTASESLFTQKNYQNFAKSFL</sequence>
<evidence type="ECO:0000313" key="3">
    <source>
        <dbReference type="Proteomes" id="UP000265520"/>
    </source>
</evidence>
<feature type="region of interest" description="Disordered" evidence="1">
    <location>
        <begin position="17"/>
        <end position="38"/>
    </location>
</feature>
<reference evidence="2 3" key="1">
    <citation type="journal article" date="2018" name="Front. Plant Sci.">
        <title>Red Clover (Trifolium pratense) and Zigzag Clover (T. medium) - A Picture of Genomic Similarities and Differences.</title>
        <authorList>
            <person name="Dluhosova J."/>
            <person name="Istvanek J."/>
            <person name="Nedelnik J."/>
            <person name="Repkova J."/>
        </authorList>
    </citation>
    <scope>NUCLEOTIDE SEQUENCE [LARGE SCALE GENOMIC DNA]</scope>
    <source>
        <strain evidence="3">cv. 10/8</strain>
        <tissue evidence="2">Leaf</tissue>
    </source>
</reference>
<keyword evidence="3" id="KW-1185">Reference proteome</keyword>
<comment type="caution">
    <text evidence="2">The sequence shown here is derived from an EMBL/GenBank/DDBJ whole genome shotgun (WGS) entry which is preliminary data.</text>
</comment>
<dbReference type="EMBL" id="LXQA010266620">
    <property type="protein sequence ID" value="MCI39361.1"/>
    <property type="molecule type" value="Genomic_DNA"/>
</dbReference>
<feature type="compositionally biased region" description="Pro residues" evidence="1">
    <location>
        <begin position="23"/>
        <end position="33"/>
    </location>
</feature>
<accession>A0A392RRT6</accession>
<protein>
    <submittedName>
        <fullName evidence="2">Uncharacterized protein</fullName>
    </submittedName>
</protein>
<evidence type="ECO:0000313" key="2">
    <source>
        <dbReference type="EMBL" id="MCI39361.1"/>
    </source>
</evidence>
<proteinExistence type="predicted"/>
<dbReference type="AlphaFoldDB" id="A0A392RRT6"/>
<name>A0A392RRT6_9FABA</name>